<evidence type="ECO:0000256" key="3">
    <source>
        <dbReference type="ARBA" id="ARBA00009184"/>
    </source>
</evidence>
<dbReference type="OrthoDB" id="27226at2759"/>
<keyword evidence="9" id="KW-0718">Serine biosynthesis</keyword>
<feature type="active site" description="Proton donor" evidence="11">
    <location>
        <position position="38"/>
    </location>
</feature>
<dbReference type="CDD" id="cd04309">
    <property type="entry name" value="HAD_PSP_eu"/>
    <property type="match status" value="1"/>
</dbReference>
<comment type="pathway">
    <text evidence="2">Amino-acid biosynthesis; L-serine biosynthesis; L-serine from 3-phospho-D-glycerate: step 3/3.</text>
</comment>
<dbReference type="InterPro" id="IPR004469">
    <property type="entry name" value="PSP"/>
</dbReference>
<evidence type="ECO:0000313" key="12">
    <source>
        <dbReference type="EMBL" id="KDO31264.1"/>
    </source>
</evidence>
<dbReference type="OMA" id="ANYFIGF"/>
<dbReference type="GO" id="GO:0005737">
    <property type="term" value="C:cytoplasm"/>
    <property type="evidence" value="ECO:0007669"/>
    <property type="project" value="TreeGrafter"/>
</dbReference>
<dbReference type="Proteomes" id="UP000030745">
    <property type="component" value="Unassembled WGS sequence"/>
</dbReference>
<dbReference type="GO" id="GO:0000287">
    <property type="term" value="F:magnesium ion binding"/>
    <property type="evidence" value="ECO:0007669"/>
    <property type="project" value="TreeGrafter"/>
</dbReference>
<comment type="cofactor">
    <cofactor evidence="1">
        <name>Mg(2+)</name>
        <dbReference type="ChEBI" id="CHEBI:18420"/>
    </cofactor>
</comment>
<dbReference type="Gene3D" id="3.40.50.1000">
    <property type="entry name" value="HAD superfamily/HAD-like"/>
    <property type="match status" value="1"/>
</dbReference>
<dbReference type="GO" id="GO:0006564">
    <property type="term" value="P:L-serine biosynthetic process"/>
    <property type="evidence" value="ECO:0007669"/>
    <property type="project" value="UniProtKB-KW"/>
</dbReference>
<dbReference type="FunFam" id="1.10.150.210:FF:000003">
    <property type="entry name" value="Phosphoserine phosphatase SerB"/>
    <property type="match status" value="1"/>
</dbReference>
<organism evidence="12 13">
    <name type="scientific">Saprolegnia parasitica (strain CBS 223.65)</name>
    <dbReference type="NCBI Taxonomy" id="695850"/>
    <lineage>
        <taxon>Eukaryota</taxon>
        <taxon>Sar</taxon>
        <taxon>Stramenopiles</taxon>
        <taxon>Oomycota</taxon>
        <taxon>Saprolegniomycetes</taxon>
        <taxon>Saprolegniales</taxon>
        <taxon>Saprolegniaceae</taxon>
        <taxon>Saprolegnia</taxon>
    </lineage>
</organism>
<evidence type="ECO:0000256" key="4">
    <source>
        <dbReference type="ARBA" id="ARBA00012640"/>
    </source>
</evidence>
<dbReference type="Gene3D" id="1.10.150.210">
    <property type="entry name" value="Phosphoserine phosphatase, domain 2"/>
    <property type="match status" value="1"/>
</dbReference>
<dbReference type="AlphaFoldDB" id="A0A067CKM8"/>
<dbReference type="PANTHER" id="PTHR43344:SF2">
    <property type="entry name" value="PHOSPHOSERINE PHOSPHATASE"/>
    <property type="match status" value="1"/>
</dbReference>
<dbReference type="SUPFAM" id="SSF56784">
    <property type="entry name" value="HAD-like"/>
    <property type="match status" value="1"/>
</dbReference>
<name>A0A067CKM8_SAPPC</name>
<dbReference type="FunFam" id="3.40.50.1000:FF:000077">
    <property type="entry name" value="Phosphoserine phosphatase, chloroplastic"/>
    <property type="match status" value="1"/>
</dbReference>
<reference evidence="12 13" key="1">
    <citation type="journal article" date="2013" name="PLoS Genet.">
        <title>Distinctive expansion of potential virulence genes in the genome of the oomycete fish pathogen Saprolegnia parasitica.</title>
        <authorList>
            <person name="Jiang R.H."/>
            <person name="de Bruijn I."/>
            <person name="Haas B.J."/>
            <person name="Belmonte R."/>
            <person name="Lobach L."/>
            <person name="Christie J."/>
            <person name="van den Ackerveken G."/>
            <person name="Bottin A."/>
            <person name="Bulone V."/>
            <person name="Diaz-Moreno S.M."/>
            <person name="Dumas B."/>
            <person name="Fan L."/>
            <person name="Gaulin E."/>
            <person name="Govers F."/>
            <person name="Grenville-Briggs L.J."/>
            <person name="Horner N.R."/>
            <person name="Levin J.Z."/>
            <person name="Mammella M."/>
            <person name="Meijer H.J."/>
            <person name="Morris P."/>
            <person name="Nusbaum C."/>
            <person name="Oome S."/>
            <person name="Phillips A.J."/>
            <person name="van Rooyen D."/>
            <person name="Rzeszutek E."/>
            <person name="Saraiva M."/>
            <person name="Secombes C.J."/>
            <person name="Seidl M.F."/>
            <person name="Snel B."/>
            <person name="Stassen J.H."/>
            <person name="Sykes S."/>
            <person name="Tripathy S."/>
            <person name="van den Berg H."/>
            <person name="Vega-Arreguin J.C."/>
            <person name="Wawra S."/>
            <person name="Young S.K."/>
            <person name="Zeng Q."/>
            <person name="Dieguez-Uribeondo J."/>
            <person name="Russ C."/>
            <person name="Tyler B.M."/>
            <person name="van West P."/>
        </authorList>
    </citation>
    <scope>NUCLEOTIDE SEQUENCE [LARGE SCALE GENOMIC DNA]</scope>
    <source>
        <strain evidence="12 13">CBS 223.65</strain>
    </source>
</reference>
<keyword evidence="8" id="KW-0460">Magnesium</keyword>
<accession>A0A067CKM8</accession>
<dbReference type="EC" id="3.1.3.3" evidence="4"/>
<dbReference type="RefSeq" id="XP_012197864.1">
    <property type="nucleotide sequence ID" value="XM_012342474.1"/>
</dbReference>
<dbReference type="EMBL" id="KK583198">
    <property type="protein sequence ID" value="KDO31264.1"/>
    <property type="molecule type" value="Genomic_DNA"/>
</dbReference>
<dbReference type="VEuPathDB" id="FungiDB:SPRG_03880"/>
<evidence type="ECO:0000256" key="7">
    <source>
        <dbReference type="ARBA" id="ARBA00022801"/>
    </source>
</evidence>
<keyword evidence="13" id="KW-1185">Reference proteome</keyword>
<keyword evidence="7" id="KW-0378">Hydrolase</keyword>
<dbReference type="NCBIfam" id="TIGR00338">
    <property type="entry name" value="serB"/>
    <property type="match status" value="1"/>
</dbReference>
<dbReference type="InterPro" id="IPR036412">
    <property type="entry name" value="HAD-like_sf"/>
</dbReference>
<keyword evidence="6" id="KW-0479">Metal-binding</keyword>
<evidence type="ECO:0000256" key="6">
    <source>
        <dbReference type="ARBA" id="ARBA00022723"/>
    </source>
</evidence>
<dbReference type="NCBIfam" id="TIGR01488">
    <property type="entry name" value="HAD-SF-IB"/>
    <property type="match status" value="1"/>
</dbReference>
<dbReference type="UniPathway" id="UPA00135">
    <property type="reaction ID" value="UER00198"/>
</dbReference>
<dbReference type="InterPro" id="IPR023214">
    <property type="entry name" value="HAD_sf"/>
</dbReference>
<evidence type="ECO:0000256" key="2">
    <source>
        <dbReference type="ARBA" id="ARBA00005135"/>
    </source>
</evidence>
<evidence type="ECO:0000313" key="13">
    <source>
        <dbReference type="Proteomes" id="UP000030745"/>
    </source>
</evidence>
<evidence type="ECO:0000256" key="5">
    <source>
        <dbReference type="ARBA" id="ARBA00022605"/>
    </source>
</evidence>
<comment type="similarity">
    <text evidence="3">Belongs to the HAD-like hydrolase superfamily. SerB family.</text>
</comment>
<dbReference type="Pfam" id="PF00702">
    <property type="entry name" value="Hydrolase"/>
    <property type="match status" value="1"/>
</dbReference>
<dbReference type="STRING" id="695850.A0A067CKM8"/>
<dbReference type="GeneID" id="24126357"/>
<gene>
    <name evidence="12" type="ORF">SPRG_03880</name>
</gene>
<evidence type="ECO:0000256" key="1">
    <source>
        <dbReference type="ARBA" id="ARBA00001946"/>
    </source>
</evidence>
<dbReference type="KEGG" id="spar:SPRG_03880"/>
<dbReference type="PANTHER" id="PTHR43344">
    <property type="entry name" value="PHOSPHOSERINE PHOSPHATASE"/>
    <property type="match status" value="1"/>
</dbReference>
<evidence type="ECO:0000256" key="10">
    <source>
        <dbReference type="ARBA" id="ARBA00031693"/>
    </source>
</evidence>
<proteinExistence type="inferred from homology"/>
<sequence length="245" mass="26701">MLALRRGLRLAPIACRSFSSPANLEIWRRAEAVCFDVDSTVIQDEGIDVLAAHCGQGDAVSAWTSKAMNGGVKFEDALAARLNIIQPSKAAIDACLAAHPPTKHLTKGIQRLIQELQARSVDVYLVSGGFRLMIEPVAAHLGIPPSRIYANTIHFHDDGSYKGFDANELTSRDGGKPRVIELLKRECGYKTVVMVGDGATDMQAKPPADLFVGYGGVVARQVVQERADWFLRDFEELIEGLARVD</sequence>
<evidence type="ECO:0000256" key="11">
    <source>
        <dbReference type="PIRSR" id="PIRSR604469-1"/>
    </source>
</evidence>
<dbReference type="InterPro" id="IPR050582">
    <property type="entry name" value="HAD-like_SerB"/>
</dbReference>
<feature type="active site" description="Nucleophile" evidence="11">
    <location>
        <position position="36"/>
    </location>
</feature>
<evidence type="ECO:0000256" key="8">
    <source>
        <dbReference type="ARBA" id="ARBA00022842"/>
    </source>
</evidence>
<dbReference type="GO" id="GO:0036424">
    <property type="term" value="F:L-phosphoserine phosphatase activity"/>
    <property type="evidence" value="ECO:0007669"/>
    <property type="project" value="InterPro"/>
</dbReference>
<keyword evidence="5" id="KW-0028">Amino-acid biosynthesis</keyword>
<protein>
    <recommendedName>
        <fullName evidence="4">phosphoserine phosphatase</fullName>
        <ecNumber evidence="4">3.1.3.3</ecNumber>
    </recommendedName>
    <alternativeName>
        <fullName evidence="10">O-phosphoserine phosphohydrolase</fullName>
    </alternativeName>
</protein>
<evidence type="ECO:0000256" key="9">
    <source>
        <dbReference type="ARBA" id="ARBA00023299"/>
    </source>
</evidence>